<protein>
    <submittedName>
        <fullName evidence="3">Uncharacterized protein</fullName>
    </submittedName>
</protein>
<dbReference type="EMBL" id="AKIJ01000001">
    <property type="protein sequence ID" value="KFG27489.1"/>
    <property type="molecule type" value="Genomic_DNA"/>
</dbReference>
<dbReference type="GeneID" id="77675542"/>
<proteinExistence type="predicted"/>
<gene>
    <name evidence="3" type="ORF">NESG_00569</name>
</gene>
<dbReference type="RefSeq" id="XP_052906044.1">
    <property type="nucleotide sequence ID" value="XM_053048219.1"/>
</dbReference>
<accession>A0A086J5S1</accession>
<dbReference type="HOGENOM" id="CLU_2441380_0_0_1"/>
<dbReference type="AlphaFoldDB" id="A0A086J5S1"/>
<comment type="caution">
    <text evidence="3">The sequence shown here is derived from an EMBL/GenBank/DDBJ whole genome shotgun (WGS) entry which is preliminary data.</text>
</comment>
<feature type="compositionally biased region" description="Basic and acidic residues" evidence="1">
    <location>
        <begin position="62"/>
        <end position="72"/>
    </location>
</feature>
<reference evidence="3 4" key="1">
    <citation type="journal article" date="2014" name="Genome Announc.">
        <title>Genome Sequence of the Microsporidian Species Nematocida sp1 Strain ERTm6 (ATCC PRA-372).</title>
        <authorList>
            <person name="Bakowski M.A."/>
            <person name="Priest M."/>
            <person name="Young S."/>
            <person name="Cuomo C.A."/>
            <person name="Troemel E.R."/>
        </authorList>
    </citation>
    <scope>NUCLEOTIDE SEQUENCE [LARGE SCALE GENOMIC DNA]</scope>
    <source>
        <strain evidence="3 4">ERTm6</strain>
    </source>
</reference>
<evidence type="ECO:0000313" key="3">
    <source>
        <dbReference type="EMBL" id="KFG27489.1"/>
    </source>
</evidence>
<sequence>MVDKPKKETLSQRRYRIIIAILYGLTVGGMFSIAWWLDSLAEPLKTQDAKNKDICVYVEKSESPKDDDKMGKMEGPSTYTSDVEKTALGM</sequence>
<keyword evidence="2" id="KW-0812">Transmembrane</keyword>
<organism evidence="3 4">
    <name type="scientific">Nematocida ausubeli (strain ATCC PRA-371 / ERTm2)</name>
    <name type="common">Nematode killer fungus</name>
    <dbReference type="NCBI Taxonomy" id="1913371"/>
    <lineage>
        <taxon>Eukaryota</taxon>
        <taxon>Fungi</taxon>
        <taxon>Fungi incertae sedis</taxon>
        <taxon>Microsporidia</taxon>
        <taxon>Nematocida</taxon>
    </lineage>
</organism>
<evidence type="ECO:0000313" key="4">
    <source>
        <dbReference type="Proteomes" id="UP000054524"/>
    </source>
</evidence>
<keyword evidence="2" id="KW-0472">Membrane</keyword>
<evidence type="ECO:0000256" key="1">
    <source>
        <dbReference type="SAM" id="MobiDB-lite"/>
    </source>
</evidence>
<feature type="transmembrane region" description="Helical" evidence="2">
    <location>
        <begin position="15"/>
        <end position="37"/>
    </location>
</feature>
<feature type="region of interest" description="Disordered" evidence="1">
    <location>
        <begin position="62"/>
        <end position="90"/>
    </location>
</feature>
<name>A0A086J5S1_NEMA1</name>
<keyword evidence="2" id="KW-1133">Transmembrane helix</keyword>
<evidence type="ECO:0000256" key="2">
    <source>
        <dbReference type="SAM" id="Phobius"/>
    </source>
</evidence>
<dbReference type="Proteomes" id="UP000054524">
    <property type="component" value="Unassembled WGS sequence"/>
</dbReference>
<keyword evidence="4" id="KW-1185">Reference proteome</keyword>